<accession>A0AAP0S739</accession>
<evidence type="ECO:0000313" key="3">
    <source>
        <dbReference type="Proteomes" id="UP001415857"/>
    </source>
</evidence>
<evidence type="ECO:0000313" key="2">
    <source>
        <dbReference type="EMBL" id="KAK9291807.1"/>
    </source>
</evidence>
<reference evidence="2 3" key="1">
    <citation type="journal article" date="2024" name="Plant J.">
        <title>Genome sequences and population genomics reveal climatic adaptation and genomic divergence between two closely related sweetgum species.</title>
        <authorList>
            <person name="Xu W.Q."/>
            <person name="Ren C.Q."/>
            <person name="Zhang X.Y."/>
            <person name="Comes H.P."/>
            <person name="Liu X.H."/>
            <person name="Li Y.G."/>
            <person name="Kettle C.J."/>
            <person name="Jalonen R."/>
            <person name="Gaisberger H."/>
            <person name="Ma Y.Z."/>
            <person name="Qiu Y.X."/>
        </authorList>
    </citation>
    <scope>NUCLEOTIDE SEQUENCE [LARGE SCALE GENOMIC DNA]</scope>
    <source>
        <strain evidence="2">Hangzhou</strain>
    </source>
</reference>
<protein>
    <submittedName>
        <fullName evidence="2">Uncharacterized protein</fullName>
    </submittedName>
</protein>
<gene>
    <name evidence="2" type="ORF">L1049_019757</name>
</gene>
<dbReference type="EMBL" id="JBBPBK010000001">
    <property type="protein sequence ID" value="KAK9291807.1"/>
    <property type="molecule type" value="Genomic_DNA"/>
</dbReference>
<organism evidence="2 3">
    <name type="scientific">Liquidambar formosana</name>
    <name type="common">Formosan gum</name>
    <dbReference type="NCBI Taxonomy" id="63359"/>
    <lineage>
        <taxon>Eukaryota</taxon>
        <taxon>Viridiplantae</taxon>
        <taxon>Streptophyta</taxon>
        <taxon>Embryophyta</taxon>
        <taxon>Tracheophyta</taxon>
        <taxon>Spermatophyta</taxon>
        <taxon>Magnoliopsida</taxon>
        <taxon>eudicotyledons</taxon>
        <taxon>Gunneridae</taxon>
        <taxon>Pentapetalae</taxon>
        <taxon>Saxifragales</taxon>
        <taxon>Altingiaceae</taxon>
        <taxon>Liquidambar</taxon>
    </lineage>
</organism>
<name>A0AAP0S739_LIQFO</name>
<comment type="caution">
    <text evidence="2">The sequence shown here is derived from an EMBL/GenBank/DDBJ whole genome shotgun (WGS) entry which is preliminary data.</text>
</comment>
<dbReference type="Proteomes" id="UP001415857">
    <property type="component" value="Unassembled WGS sequence"/>
</dbReference>
<dbReference type="AlphaFoldDB" id="A0AAP0S739"/>
<feature type="compositionally biased region" description="Basic and acidic residues" evidence="1">
    <location>
        <begin position="135"/>
        <end position="145"/>
    </location>
</feature>
<evidence type="ECO:0000256" key="1">
    <source>
        <dbReference type="SAM" id="MobiDB-lite"/>
    </source>
</evidence>
<feature type="compositionally biased region" description="Basic and acidic residues" evidence="1">
    <location>
        <begin position="181"/>
        <end position="198"/>
    </location>
</feature>
<proteinExistence type="predicted"/>
<feature type="region of interest" description="Disordered" evidence="1">
    <location>
        <begin position="95"/>
        <end position="198"/>
    </location>
</feature>
<sequence length="198" mass="21966">MDQREYQLQSLGICHRLFNFIMKILEAQALKPVTLGPPMHHGLTQLPILDASQNRLGFMCDESMHLMAQETSCEGHDSGDEALEDLAHVNTLRSPSIEEKNDSSADQGKAPQEVEAAPSIVPQARAPKKSVSINDRAEEIIDTSKKNKRKKAAEKSASMEREKDEPKPLKSILKVGSNVNEKSDSFTDRTREATNKEG</sequence>
<feature type="compositionally biased region" description="Basic and acidic residues" evidence="1">
    <location>
        <begin position="153"/>
        <end position="168"/>
    </location>
</feature>
<keyword evidence="3" id="KW-1185">Reference proteome</keyword>